<accession>A0ABV2H6D3</accession>
<dbReference type="RefSeq" id="WP_247243809.1">
    <property type="nucleotide sequence ID" value="NZ_JALJRA010000007.1"/>
</dbReference>
<protein>
    <submittedName>
        <fullName evidence="2">Uncharacterized protein</fullName>
    </submittedName>
</protein>
<dbReference type="EMBL" id="JBEPLJ010000007">
    <property type="protein sequence ID" value="MET3586100.1"/>
    <property type="molecule type" value="Genomic_DNA"/>
</dbReference>
<keyword evidence="1" id="KW-0812">Transmembrane</keyword>
<keyword evidence="1" id="KW-0472">Membrane</keyword>
<sequence length="77" mass="8290">MLALRILSIPAAMTIFSLLYTASIKAPHVAAMIGASAGAIMFAARLSRFLFSEEFKNSRLQASIAQIKTSDTDDVLN</sequence>
<evidence type="ECO:0000313" key="3">
    <source>
        <dbReference type="Proteomes" id="UP001549031"/>
    </source>
</evidence>
<name>A0ABV2H6D3_9HYPH</name>
<proteinExistence type="predicted"/>
<organism evidence="2 3">
    <name type="scientific">Pseudorhizobium tarimense</name>
    <dbReference type="NCBI Taxonomy" id="1079109"/>
    <lineage>
        <taxon>Bacteria</taxon>
        <taxon>Pseudomonadati</taxon>
        <taxon>Pseudomonadota</taxon>
        <taxon>Alphaproteobacteria</taxon>
        <taxon>Hyphomicrobiales</taxon>
        <taxon>Rhizobiaceae</taxon>
        <taxon>Rhizobium/Agrobacterium group</taxon>
        <taxon>Pseudorhizobium</taxon>
    </lineage>
</organism>
<gene>
    <name evidence="2" type="ORF">ABID21_002215</name>
</gene>
<comment type="caution">
    <text evidence="2">The sequence shown here is derived from an EMBL/GenBank/DDBJ whole genome shotgun (WGS) entry which is preliminary data.</text>
</comment>
<reference evidence="2 3" key="1">
    <citation type="submission" date="2024-06" db="EMBL/GenBank/DDBJ databases">
        <title>Genomic Encyclopedia of Type Strains, Phase IV (KMG-IV): sequencing the most valuable type-strain genomes for metagenomic binning, comparative biology and taxonomic classification.</title>
        <authorList>
            <person name="Goeker M."/>
        </authorList>
    </citation>
    <scope>NUCLEOTIDE SEQUENCE [LARGE SCALE GENOMIC DNA]</scope>
    <source>
        <strain evidence="2 3">DSM 105042</strain>
    </source>
</reference>
<feature type="transmembrane region" description="Helical" evidence="1">
    <location>
        <begin position="31"/>
        <end position="51"/>
    </location>
</feature>
<dbReference type="Proteomes" id="UP001549031">
    <property type="component" value="Unassembled WGS sequence"/>
</dbReference>
<keyword evidence="3" id="KW-1185">Reference proteome</keyword>
<evidence type="ECO:0000256" key="1">
    <source>
        <dbReference type="SAM" id="Phobius"/>
    </source>
</evidence>
<evidence type="ECO:0000313" key="2">
    <source>
        <dbReference type="EMBL" id="MET3586100.1"/>
    </source>
</evidence>
<keyword evidence="1" id="KW-1133">Transmembrane helix</keyword>